<organism evidence="2 3">
    <name type="scientific">Citrus x changshan-huyou</name>
    <dbReference type="NCBI Taxonomy" id="2935761"/>
    <lineage>
        <taxon>Eukaryota</taxon>
        <taxon>Viridiplantae</taxon>
        <taxon>Streptophyta</taxon>
        <taxon>Embryophyta</taxon>
        <taxon>Tracheophyta</taxon>
        <taxon>Spermatophyta</taxon>
        <taxon>Magnoliopsida</taxon>
        <taxon>eudicotyledons</taxon>
        <taxon>Gunneridae</taxon>
        <taxon>Pentapetalae</taxon>
        <taxon>rosids</taxon>
        <taxon>malvids</taxon>
        <taxon>Sapindales</taxon>
        <taxon>Rutaceae</taxon>
        <taxon>Aurantioideae</taxon>
        <taxon>Citrus</taxon>
    </lineage>
</organism>
<evidence type="ECO:0000313" key="3">
    <source>
        <dbReference type="Proteomes" id="UP001428341"/>
    </source>
</evidence>
<accession>A0AAP0M855</accession>
<feature type="region of interest" description="Disordered" evidence="1">
    <location>
        <begin position="78"/>
        <end position="115"/>
    </location>
</feature>
<sequence length="199" mass="22731">MELRVMDKEEDERREAAIASSQYLQPNFKVKGVTQDQLSKFQVPSFAPNSSICLHMHSCNFSELENLDEELHRRRLQIKSKSKFHKKPKGSAYGTSRSGGEDLNSMPHGDVDASTTIEDSSVSNLKSHNNDISSSIPHDDVAESLAPKKRQKLHWGLDTKERWERKANMCPFVSWLSVLRVTVVLNFIQPLLRCHIRDD</sequence>
<gene>
    <name evidence="2" type="ORF">WN944_005236</name>
</gene>
<name>A0AAP0M855_9ROSI</name>
<comment type="caution">
    <text evidence="2">The sequence shown here is derived from an EMBL/GenBank/DDBJ whole genome shotgun (WGS) entry which is preliminary data.</text>
</comment>
<dbReference type="InterPro" id="IPR037690">
    <property type="entry name" value="FAM204A"/>
</dbReference>
<evidence type="ECO:0000313" key="2">
    <source>
        <dbReference type="EMBL" id="KAK9194529.1"/>
    </source>
</evidence>
<evidence type="ECO:0000256" key="1">
    <source>
        <dbReference type="SAM" id="MobiDB-lite"/>
    </source>
</evidence>
<dbReference type="AlphaFoldDB" id="A0AAP0M855"/>
<feature type="compositionally biased region" description="Basic residues" evidence="1">
    <location>
        <begin position="78"/>
        <end position="89"/>
    </location>
</feature>
<dbReference type="PANTHER" id="PTHR14386">
    <property type="entry name" value="PROTEIN FAM204A"/>
    <property type="match status" value="1"/>
</dbReference>
<reference evidence="2 3" key="1">
    <citation type="submission" date="2024-05" db="EMBL/GenBank/DDBJ databases">
        <title>Haplotype-resolved chromosome-level genome assembly of Huyou (Citrus changshanensis).</title>
        <authorList>
            <person name="Miao C."/>
            <person name="Chen W."/>
            <person name="Wu Y."/>
            <person name="Wang L."/>
            <person name="Zhao S."/>
            <person name="Grierson D."/>
            <person name="Xu C."/>
            <person name="Chen K."/>
        </authorList>
    </citation>
    <scope>NUCLEOTIDE SEQUENCE [LARGE SCALE GENOMIC DNA]</scope>
    <source>
        <strain evidence="2">01-14</strain>
        <tissue evidence="2">Leaf</tissue>
    </source>
</reference>
<dbReference type="PANTHER" id="PTHR14386:SF2">
    <property type="entry name" value="PROTEIN FAM204A"/>
    <property type="match status" value="1"/>
</dbReference>
<dbReference type="Proteomes" id="UP001428341">
    <property type="component" value="Unassembled WGS sequence"/>
</dbReference>
<protein>
    <submittedName>
        <fullName evidence="2">Uncharacterized protein</fullName>
    </submittedName>
</protein>
<keyword evidence="3" id="KW-1185">Reference proteome</keyword>
<proteinExistence type="predicted"/>
<dbReference type="EMBL" id="JBCGBO010000006">
    <property type="protein sequence ID" value="KAK9194529.1"/>
    <property type="molecule type" value="Genomic_DNA"/>
</dbReference>